<evidence type="ECO:0000313" key="1">
    <source>
        <dbReference type="EMBL" id="XBL14940.1"/>
    </source>
</evidence>
<name>A0AAU7EHC4_9FLAO</name>
<sequence length="253" mass="30108">MKLDFLESAVLKTLVLDYSEPDIQKLLEIDHEKYHLIISNLFFKYNTYDLFQTILFAIANGHINRYDLVKDEIKNLALSHSQYIYDNLKILDLLKIKSSNDLDGLLNEFIIKSQGIFIKKDCSKISFVLSLEEIEYCKHRVFHSLRCDLSEFDESILTNFKIEKALIRRLKVNNFFNVIRRVFELQLIEKDIFVPEYEDLQKAIKEEVKINIISNYQALDMTDKEKRLSIYFNLINYYNELENKLFFAECVLI</sequence>
<organism evidence="1 2">
    <name type="scientific">Mariniflexile litorale</name>
    <dbReference type="NCBI Taxonomy" id="3045158"/>
    <lineage>
        <taxon>Bacteria</taxon>
        <taxon>Pseudomonadati</taxon>
        <taxon>Bacteroidota</taxon>
        <taxon>Flavobacteriia</taxon>
        <taxon>Flavobacteriales</taxon>
        <taxon>Flavobacteriaceae</taxon>
        <taxon>Mariniflexile</taxon>
    </lineage>
</organism>
<keyword evidence="2" id="KW-1185">Reference proteome</keyword>
<evidence type="ECO:0000313" key="2">
    <source>
        <dbReference type="Proteomes" id="UP001224325"/>
    </source>
</evidence>
<gene>
    <name evidence="1" type="ORF">QLS71_002735</name>
</gene>
<dbReference type="KEGG" id="mlil:QLS71_002735"/>
<proteinExistence type="predicted"/>
<dbReference type="EMBL" id="CP155618">
    <property type="protein sequence ID" value="XBL14940.1"/>
    <property type="molecule type" value="Genomic_DNA"/>
</dbReference>
<protein>
    <submittedName>
        <fullName evidence="1">Uncharacterized protein</fullName>
    </submittedName>
</protein>
<dbReference type="AlphaFoldDB" id="A0AAU7EHC4"/>
<accession>A0AAU7EHC4</accession>
<reference evidence="1" key="1">
    <citation type="submission" date="2024-04" db="EMBL/GenBank/DDBJ databases">
        <title>Mariniflexile litorale, isolated from the shallow sediments of the Sea of Japan.</title>
        <authorList>
            <person name="Romanenko L."/>
            <person name="Isaeva M."/>
        </authorList>
    </citation>
    <scope>NUCLEOTIDE SEQUENCE [LARGE SCALE GENOMIC DNA]</scope>
    <source>
        <strain evidence="1">KMM 9835</strain>
    </source>
</reference>
<dbReference type="Proteomes" id="UP001224325">
    <property type="component" value="Chromosome"/>
</dbReference>
<dbReference type="RefSeq" id="WP_308990385.1">
    <property type="nucleotide sequence ID" value="NZ_CP155618.1"/>
</dbReference>